<name>D3E3N3_METRM</name>
<dbReference type="PATRIC" id="fig|634498.28.peg.1297"/>
<dbReference type="EMBL" id="CP001719">
    <property type="protein sequence ID" value="ADC47144.1"/>
    <property type="molecule type" value="Genomic_DNA"/>
</dbReference>
<dbReference type="Proteomes" id="UP000008680">
    <property type="component" value="Chromosome"/>
</dbReference>
<reference evidence="1 2" key="1">
    <citation type="journal article" date="2010" name="PLoS ONE">
        <title>The genome sequence of the rumen methanogen Methanobrevibacter ruminantium reveals new possibilities for controlling ruminant methane emissions.</title>
        <authorList>
            <person name="Leahy S.C."/>
            <person name="Kelly W.J."/>
            <person name="Altermann E."/>
            <person name="Ronimus R.S."/>
            <person name="Yeoman C.J."/>
            <person name="Pacheco D.M."/>
            <person name="Li D."/>
            <person name="Kong Z."/>
            <person name="McTavish S."/>
            <person name="Sang C."/>
            <person name="Lambie S.C."/>
            <person name="Janssen P.H."/>
            <person name="Dey D."/>
            <person name="Attwood G.T."/>
        </authorList>
    </citation>
    <scope>NUCLEOTIDE SEQUENCE [LARGE SCALE GENOMIC DNA]</scope>
    <source>
        <strain evidence="2">ATCC 35063 / DSM 1093 / JCM 13430 / OCM 146 / M1</strain>
    </source>
</reference>
<dbReference type="STRING" id="634498.mru_1294"/>
<dbReference type="InterPro" id="IPR011989">
    <property type="entry name" value="ARM-like"/>
</dbReference>
<dbReference type="GeneID" id="8770945"/>
<dbReference type="eggNOG" id="arCOG02966">
    <property type="taxonomic scope" value="Archaea"/>
</dbReference>
<dbReference type="HOGENOM" id="CLU_293675_0_0_2"/>
<organism evidence="1 2">
    <name type="scientific">Methanobrevibacter ruminantium (strain ATCC 35063 / DSM 1093 / JCM 13430 / OCM 146 / M1)</name>
    <name type="common">Methanobacterium ruminantium</name>
    <dbReference type="NCBI Taxonomy" id="634498"/>
    <lineage>
        <taxon>Archaea</taxon>
        <taxon>Methanobacteriati</taxon>
        <taxon>Methanobacteriota</taxon>
        <taxon>Methanomada group</taxon>
        <taxon>Methanobacteria</taxon>
        <taxon>Methanobacteriales</taxon>
        <taxon>Methanobacteriaceae</taxon>
        <taxon>Methanobrevibacter</taxon>
    </lineage>
</organism>
<dbReference type="Gene3D" id="1.25.10.10">
    <property type="entry name" value="Leucine-rich Repeat Variant"/>
    <property type="match status" value="1"/>
</dbReference>
<gene>
    <name evidence="1" type="ordered locus">mru_1294</name>
</gene>
<dbReference type="AlphaFoldDB" id="D3E3N3"/>
<accession>D3E3N3</accession>
<sequence length="1034" mass="121135">MIANSPKEIKSRLIEIYNEELLNLNIFIKNRDELKGNKDLRYLLLERIKEEFDYLDDEELFILLSFYQTIPSFYRKTFNKILEASIDKNYIEIQDELLKLVEIIKEEISNIDGAIEEQNLKIEEKLLKSLYSKDNQNGENSDINHLNEGKSLDINNLTDEEILELYNISDEEFSQLQDYYEWEIFESDFLNEEILEDYDESAFLDIAYNHKDAEVRGFALGMVLKPYVWLDFLFNDPDLFVRKSALFYLFKERYLNDIEDIDYLGKIPIEIDFNLDYSDAIDDFKIDESLFNRHDKIIISEISIKDDDLIVKTDPKNSYEHAVSKIRSQDALKAIANYHNQWSVRYIAVNKITDIDYLYDIALNGFNKDAKPRHGILYYPGEISEGDVLKSLLNRLLRLKNLSDEDSQSFLKELFYKSKDSIIKRYCLSKIEDDVFLVNLANTEANPSFARVCLDTIKDEDYLILLSIAIITNPRFKGKNQDLYDGLCEGGIGDEDSFIRESQFDEIDYHNIRAYASKILIALPRKTLNETLESFSLKLDIPNLKEHRVFKPIINKRITDILGDLAKIDESPLVRSIAVLGLEDTNDLMSIALDDEDDKVSFNAIKKLNDDNFIEYYLKETNRKAYYLVEGNLVKDQSLLKKIALNDSWGPTRSEAVRNIKDEDLLIGIAKNDPEAIVRREAVLKIKNQSALIDIAYEDEDDLVRDFAISNIDDEDVLEDLIYKNEDSNILRTILSKLDNEEIIKDFAYNHPRGIVRNAAISNIDDNRVLVDIAKTDEDWTVRRNIIARLVGKFIKSSVDVYEDKYLNHLKRREYYNSLIKGDNEKFKSENKVKSSENEKNEYADASSIVLYEDDEPYTLQDLLVDRALNDESEKVRAFVVSYIDDEYFLFYIVSNDKSIKVQLSAIDGIKRNELLAKIFIKSKNHHVYRKAISRIRYEYILLKLVCLKNYYGELWPKRQMAEARMEELGFKSPLIKKEDNRKNKFFRPIFDIRDYQRDLELLDRLDKEYKNRSNNSDDSDGSSDDFQFKRIVF</sequence>
<proteinExistence type="predicted"/>
<dbReference type="RefSeq" id="WP_012956093.1">
    <property type="nucleotide sequence ID" value="NC_013790.1"/>
</dbReference>
<protein>
    <submittedName>
        <fullName evidence="1">Uncharacterized protein</fullName>
    </submittedName>
</protein>
<evidence type="ECO:0000313" key="2">
    <source>
        <dbReference type="Proteomes" id="UP000008680"/>
    </source>
</evidence>
<dbReference type="KEGG" id="mru:mru_1294"/>
<evidence type="ECO:0000313" key="1">
    <source>
        <dbReference type="EMBL" id="ADC47144.1"/>
    </source>
</evidence>
<keyword evidence="2" id="KW-1185">Reference proteome</keyword>